<dbReference type="AlphaFoldDB" id="A0A502EQK5"/>
<evidence type="ECO:0000313" key="1">
    <source>
        <dbReference type="EMBL" id="TPG38471.1"/>
    </source>
</evidence>
<comment type="caution">
    <text evidence="1">The sequence shown here is derived from an EMBL/GenBank/DDBJ whole genome shotgun (WGS) entry which is preliminary data.</text>
</comment>
<dbReference type="RefSeq" id="WP_140508897.1">
    <property type="nucleotide sequence ID" value="NZ_RCZH01000010.1"/>
</dbReference>
<organism evidence="1 2">
    <name type="scientific">Flavobacterium pectinovorum</name>
    <dbReference type="NCBI Taxonomy" id="29533"/>
    <lineage>
        <taxon>Bacteria</taxon>
        <taxon>Pseudomonadati</taxon>
        <taxon>Bacteroidota</taxon>
        <taxon>Flavobacteriia</taxon>
        <taxon>Flavobacteriales</taxon>
        <taxon>Flavobacteriaceae</taxon>
        <taxon>Flavobacterium</taxon>
    </lineage>
</organism>
<dbReference type="EMBL" id="RCZH01000010">
    <property type="protein sequence ID" value="TPG38471.1"/>
    <property type="molecule type" value="Genomic_DNA"/>
</dbReference>
<dbReference type="OrthoDB" id="669808at2"/>
<name>A0A502EQK5_9FLAO</name>
<evidence type="ECO:0000313" key="2">
    <source>
        <dbReference type="Proteomes" id="UP000319700"/>
    </source>
</evidence>
<accession>A0A502EQK5</accession>
<gene>
    <name evidence="1" type="ORF">EAH81_16255</name>
</gene>
<reference evidence="1 2" key="1">
    <citation type="journal article" date="2019" name="Environ. Microbiol.">
        <title>Species interactions and distinct microbial communities in high Arctic permafrost affected cryosols are associated with the CH4 and CO2 gas fluxes.</title>
        <authorList>
            <person name="Altshuler I."/>
            <person name="Hamel J."/>
            <person name="Turney S."/>
            <person name="Magnuson E."/>
            <person name="Levesque R."/>
            <person name="Greer C."/>
            <person name="Whyte L.G."/>
        </authorList>
    </citation>
    <scope>NUCLEOTIDE SEQUENCE [LARGE SCALE GENOMIC DNA]</scope>
    <source>
        <strain evidence="1 2">42</strain>
    </source>
</reference>
<keyword evidence="2" id="KW-1185">Reference proteome</keyword>
<proteinExistence type="predicted"/>
<dbReference type="Proteomes" id="UP000319700">
    <property type="component" value="Unassembled WGS sequence"/>
</dbReference>
<protein>
    <submittedName>
        <fullName evidence="1">Uncharacterized protein</fullName>
    </submittedName>
</protein>
<sequence>MEKTAENIKKQLEFWLLKYYCKEKNELSGKELFTIFDLISQKQKNEIINLLKLRENELPVLYLKISEGKSIINTTERFIKLTDQGTEEIEYKNFKEHKGFDRFIIKKRLISRNITVKTNGYLSPFALKLKNDEIIEWEIPTGTAGFGFWSVTKKCELIGRKYDVIK</sequence>